<keyword evidence="3" id="KW-1185">Reference proteome</keyword>
<dbReference type="AlphaFoldDB" id="A0A1R1EP36"/>
<keyword evidence="1" id="KW-0472">Membrane</keyword>
<evidence type="ECO:0000256" key="1">
    <source>
        <dbReference type="SAM" id="Phobius"/>
    </source>
</evidence>
<comment type="caution">
    <text evidence="2">The sequence shown here is derived from an EMBL/GenBank/DDBJ whole genome shotgun (WGS) entry which is preliminary data.</text>
</comment>
<dbReference type="RefSeq" id="WP_076171068.1">
    <property type="nucleotide sequence ID" value="NZ_MRTP01000004.1"/>
</dbReference>
<feature type="transmembrane region" description="Helical" evidence="1">
    <location>
        <begin position="57"/>
        <end position="76"/>
    </location>
</feature>
<sequence>MTNNHEEWMLEQEWQEMRRETGKVSDQRLDEVLWQGVRKASTERARRLSKHRTAKRLRITAAILAVVVAGGASAAGSRMLHLTPAKEQEWSQDQLPSYTERIFQEPDNFLQMVKQAAEHGLYHEMNQSVNAGGYTLKIEGIAADSRRIIMFYTAENGNGNLPLRLSYNHPPKLLDGQGRALQGTFTWGTYAKLPKDQPLTQGVMVFDFDTPGQLPVSFQIETTWSQLKPEGSKEQTRTETLVAPVTLQQSLHAADLEERPIHVEINQGEQQVTFTKMVQSPLRTDLVFNYKSDTGTPMDKIEATLELVSKQISSKQRLDFHTMLRYDRTQLTPNGGTIYLTSNYYSEHRELWLNFYYASFQPNHEVEITVDPDKGTISDSPDAKILIKQVAEKSSEQSLELRLLYGSKQPIEDGYFELKDTFTDAAGQSHPLVQEYQAGKGTYLSIPNYRQYPGPYRFVIRKYEGNVVQMKEAEEQRIR</sequence>
<proteinExistence type="predicted"/>
<gene>
    <name evidence="2" type="ORF">BK138_17265</name>
</gene>
<accession>A0A1R1EP36</accession>
<keyword evidence="1" id="KW-0812">Transmembrane</keyword>
<dbReference type="Proteomes" id="UP000187172">
    <property type="component" value="Unassembled WGS sequence"/>
</dbReference>
<organism evidence="2 3">
    <name type="scientific">Paenibacillus rhizosphaerae</name>
    <dbReference type="NCBI Taxonomy" id="297318"/>
    <lineage>
        <taxon>Bacteria</taxon>
        <taxon>Bacillati</taxon>
        <taxon>Bacillota</taxon>
        <taxon>Bacilli</taxon>
        <taxon>Bacillales</taxon>
        <taxon>Paenibacillaceae</taxon>
        <taxon>Paenibacillus</taxon>
    </lineage>
</organism>
<evidence type="ECO:0000313" key="3">
    <source>
        <dbReference type="Proteomes" id="UP000187172"/>
    </source>
</evidence>
<evidence type="ECO:0000313" key="2">
    <source>
        <dbReference type="EMBL" id="OMF53586.1"/>
    </source>
</evidence>
<name>A0A1R1EP36_9BACL</name>
<dbReference type="EMBL" id="MRTP01000004">
    <property type="protein sequence ID" value="OMF53586.1"/>
    <property type="molecule type" value="Genomic_DNA"/>
</dbReference>
<reference evidence="2 3" key="1">
    <citation type="submission" date="2016-11" db="EMBL/GenBank/DDBJ databases">
        <title>Paenibacillus species isolates.</title>
        <authorList>
            <person name="Beno S.M."/>
        </authorList>
    </citation>
    <scope>NUCLEOTIDE SEQUENCE [LARGE SCALE GENOMIC DNA]</scope>
    <source>
        <strain evidence="2 3">FSL R5-0378</strain>
    </source>
</reference>
<dbReference type="STRING" id="297318.BK138_17265"/>
<protein>
    <submittedName>
        <fullName evidence="2">Uncharacterized protein</fullName>
    </submittedName>
</protein>
<keyword evidence="1" id="KW-1133">Transmembrane helix</keyword>